<dbReference type="InterPro" id="IPR003439">
    <property type="entry name" value="ABC_transporter-like_ATP-bd"/>
</dbReference>
<dbReference type="Pfam" id="PF00005">
    <property type="entry name" value="ABC_tran"/>
    <property type="match status" value="1"/>
</dbReference>
<name>A0A7R9KD47_9ACAR</name>
<proteinExistence type="predicted"/>
<dbReference type="Proteomes" id="UP000759131">
    <property type="component" value="Unassembled WGS sequence"/>
</dbReference>
<keyword evidence="1" id="KW-0547">Nucleotide-binding</keyword>
<evidence type="ECO:0000313" key="4">
    <source>
        <dbReference type="EMBL" id="CAD7620882.1"/>
    </source>
</evidence>
<accession>A0A7R9KD47</accession>
<dbReference type="EMBL" id="CAJPIZ010000392">
    <property type="protein sequence ID" value="CAG2101312.1"/>
    <property type="molecule type" value="Genomic_DNA"/>
</dbReference>
<dbReference type="PROSITE" id="PS50893">
    <property type="entry name" value="ABC_TRANSPORTER_2"/>
    <property type="match status" value="1"/>
</dbReference>
<protein>
    <recommendedName>
        <fullName evidence="3">ABC transporter domain-containing protein</fullName>
    </recommendedName>
</protein>
<dbReference type="CDD" id="cd03230">
    <property type="entry name" value="ABC_DR_subfamily_A"/>
    <property type="match status" value="1"/>
</dbReference>
<dbReference type="EMBL" id="OC854967">
    <property type="protein sequence ID" value="CAD7620882.1"/>
    <property type="molecule type" value="Genomic_DNA"/>
</dbReference>
<dbReference type="InterPro" id="IPR027417">
    <property type="entry name" value="P-loop_NTPase"/>
</dbReference>
<sequence length="336" mass="37813">MLGPNGTGKTTLMRVILGQLRLTSGTIEVFGKMAGSAGLGIPGPGVGYMPQELALFDYFTIGEILDYYGMIYHMKREEIDESVDNLRELLHLPENSRLISQLSGGQQRRVSIAITMLHKPRLVILDEPTVGVDSLLRHRIWQYLEDICDKYGQTVIITTHYIEEARSAHNVAFMRCGAVLRQSKPQQLMAEYQCPTLEDVFLQLCHSMENTVTLRHDLNSHDNTDIDLNNNILTTIGQDIKHIPVGVYNNDLIGDNQTSLSHLIIDSINAQNIRISHYPSIDNAVQSVTNGDNYLALEFRDNFTDSFETRVTDMFDASDDVVEQSLIHLYVDLSSN</sequence>
<evidence type="ECO:0000313" key="5">
    <source>
        <dbReference type="Proteomes" id="UP000759131"/>
    </source>
</evidence>
<evidence type="ECO:0000256" key="2">
    <source>
        <dbReference type="ARBA" id="ARBA00022840"/>
    </source>
</evidence>
<dbReference type="InterPro" id="IPR017871">
    <property type="entry name" value="ABC_transporter-like_CS"/>
</dbReference>
<dbReference type="SUPFAM" id="SSF52540">
    <property type="entry name" value="P-loop containing nucleoside triphosphate hydrolases"/>
    <property type="match status" value="1"/>
</dbReference>
<dbReference type="OrthoDB" id="6150516at2759"/>
<dbReference type="PANTHER" id="PTHR43038">
    <property type="entry name" value="ATP-BINDING CASSETTE, SUB-FAMILY H, MEMBER 1"/>
    <property type="match status" value="1"/>
</dbReference>
<keyword evidence="2" id="KW-0067">ATP-binding</keyword>
<reference evidence="4" key="1">
    <citation type="submission" date="2020-11" db="EMBL/GenBank/DDBJ databases">
        <authorList>
            <person name="Tran Van P."/>
        </authorList>
    </citation>
    <scope>NUCLEOTIDE SEQUENCE</scope>
</reference>
<evidence type="ECO:0000259" key="3">
    <source>
        <dbReference type="PROSITE" id="PS50893"/>
    </source>
</evidence>
<feature type="domain" description="ABC transporter" evidence="3">
    <location>
        <begin position="2"/>
        <end position="201"/>
    </location>
</feature>
<evidence type="ECO:0000256" key="1">
    <source>
        <dbReference type="ARBA" id="ARBA00022741"/>
    </source>
</evidence>
<keyword evidence="5" id="KW-1185">Reference proteome</keyword>
<dbReference type="SMART" id="SM00382">
    <property type="entry name" value="AAA"/>
    <property type="match status" value="1"/>
</dbReference>
<dbReference type="AlphaFoldDB" id="A0A7R9KD47"/>
<dbReference type="GO" id="GO:0005524">
    <property type="term" value="F:ATP binding"/>
    <property type="evidence" value="ECO:0007669"/>
    <property type="project" value="UniProtKB-KW"/>
</dbReference>
<gene>
    <name evidence="4" type="ORF">OSB1V03_LOCUS1362</name>
</gene>
<dbReference type="Gene3D" id="3.40.50.300">
    <property type="entry name" value="P-loop containing nucleotide triphosphate hydrolases"/>
    <property type="match status" value="1"/>
</dbReference>
<dbReference type="GO" id="GO:0016887">
    <property type="term" value="F:ATP hydrolysis activity"/>
    <property type="evidence" value="ECO:0007669"/>
    <property type="project" value="InterPro"/>
</dbReference>
<dbReference type="PROSITE" id="PS00211">
    <property type="entry name" value="ABC_TRANSPORTER_1"/>
    <property type="match status" value="1"/>
</dbReference>
<dbReference type="InterPro" id="IPR003593">
    <property type="entry name" value="AAA+_ATPase"/>
</dbReference>
<organism evidence="4">
    <name type="scientific">Medioppia subpectinata</name>
    <dbReference type="NCBI Taxonomy" id="1979941"/>
    <lineage>
        <taxon>Eukaryota</taxon>
        <taxon>Metazoa</taxon>
        <taxon>Ecdysozoa</taxon>
        <taxon>Arthropoda</taxon>
        <taxon>Chelicerata</taxon>
        <taxon>Arachnida</taxon>
        <taxon>Acari</taxon>
        <taxon>Acariformes</taxon>
        <taxon>Sarcoptiformes</taxon>
        <taxon>Oribatida</taxon>
        <taxon>Brachypylina</taxon>
        <taxon>Oppioidea</taxon>
        <taxon>Oppiidae</taxon>
        <taxon>Medioppia</taxon>
    </lineage>
</organism>
<dbReference type="PANTHER" id="PTHR43038:SF3">
    <property type="entry name" value="ABC TRANSPORTER G FAMILY MEMBER 20 ISOFORM X1"/>
    <property type="match status" value="1"/>
</dbReference>